<reference evidence="2" key="2">
    <citation type="submission" date="2013-04" db="UniProtKB">
        <authorList>
            <consortium name="EnsemblPlants"/>
        </authorList>
    </citation>
    <scope>IDENTIFICATION</scope>
</reference>
<name>J3M4T4_ORYBR</name>
<evidence type="ECO:0000313" key="2">
    <source>
        <dbReference type="EnsemblPlants" id="OB05G16080.1"/>
    </source>
</evidence>
<dbReference type="HOGENOM" id="CLU_2658480_0_0_1"/>
<feature type="transmembrane region" description="Helical" evidence="1">
    <location>
        <begin position="15"/>
        <end position="30"/>
    </location>
</feature>
<reference evidence="2" key="1">
    <citation type="journal article" date="2013" name="Nat. Commun.">
        <title>Whole-genome sequencing of Oryza brachyantha reveals mechanisms underlying Oryza genome evolution.</title>
        <authorList>
            <person name="Chen J."/>
            <person name="Huang Q."/>
            <person name="Gao D."/>
            <person name="Wang J."/>
            <person name="Lang Y."/>
            <person name="Liu T."/>
            <person name="Li B."/>
            <person name="Bai Z."/>
            <person name="Luis Goicoechea J."/>
            <person name="Liang C."/>
            <person name="Chen C."/>
            <person name="Zhang W."/>
            <person name="Sun S."/>
            <person name="Liao Y."/>
            <person name="Zhang X."/>
            <person name="Yang L."/>
            <person name="Song C."/>
            <person name="Wang M."/>
            <person name="Shi J."/>
            <person name="Liu G."/>
            <person name="Liu J."/>
            <person name="Zhou H."/>
            <person name="Zhou W."/>
            <person name="Yu Q."/>
            <person name="An N."/>
            <person name="Chen Y."/>
            <person name="Cai Q."/>
            <person name="Wang B."/>
            <person name="Liu B."/>
            <person name="Min J."/>
            <person name="Huang Y."/>
            <person name="Wu H."/>
            <person name="Li Z."/>
            <person name="Zhang Y."/>
            <person name="Yin Y."/>
            <person name="Song W."/>
            <person name="Jiang J."/>
            <person name="Jackson S.A."/>
            <person name="Wing R.A."/>
            <person name="Wang J."/>
            <person name="Chen M."/>
        </authorList>
    </citation>
    <scope>NUCLEOTIDE SEQUENCE [LARGE SCALE GENOMIC DNA]</scope>
    <source>
        <strain evidence="2">cv. IRGC 101232</strain>
    </source>
</reference>
<accession>J3M4T4</accession>
<dbReference type="Gramene" id="OB05G16080.1">
    <property type="protein sequence ID" value="OB05G16080.1"/>
    <property type="gene ID" value="OB05G16080"/>
</dbReference>
<proteinExistence type="predicted"/>
<organism evidence="2">
    <name type="scientific">Oryza brachyantha</name>
    <name type="common">malo sina</name>
    <dbReference type="NCBI Taxonomy" id="4533"/>
    <lineage>
        <taxon>Eukaryota</taxon>
        <taxon>Viridiplantae</taxon>
        <taxon>Streptophyta</taxon>
        <taxon>Embryophyta</taxon>
        <taxon>Tracheophyta</taxon>
        <taxon>Spermatophyta</taxon>
        <taxon>Magnoliopsida</taxon>
        <taxon>Liliopsida</taxon>
        <taxon>Poales</taxon>
        <taxon>Poaceae</taxon>
        <taxon>BOP clade</taxon>
        <taxon>Oryzoideae</taxon>
        <taxon>Oryzeae</taxon>
        <taxon>Oryzinae</taxon>
        <taxon>Oryza</taxon>
    </lineage>
</organism>
<evidence type="ECO:0000256" key="1">
    <source>
        <dbReference type="SAM" id="Phobius"/>
    </source>
</evidence>
<dbReference type="AlphaFoldDB" id="J3M4T4"/>
<keyword evidence="1" id="KW-0812">Transmembrane</keyword>
<sequence>MDDDNEPSPWGCCKFWTPLSVTFLILWLFYRPDRFHPSVDSGVLAALHLADDNATDHQKVIAKLGAVSRWHVYPSF</sequence>
<keyword evidence="1" id="KW-1133">Transmembrane helix</keyword>
<dbReference type="Proteomes" id="UP000006038">
    <property type="component" value="Chromosome 5"/>
</dbReference>
<keyword evidence="3" id="KW-1185">Reference proteome</keyword>
<dbReference type="EnsemblPlants" id="OB05G16080.1">
    <property type="protein sequence ID" value="OB05G16080.1"/>
    <property type="gene ID" value="OB05G16080"/>
</dbReference>
<protein>
    <submittedName>
        <fullName evidence="2">Uncharacterized protein</fullName>
    </submittedName>
</protein>
<evidence type="ECO:0000313" key="3">
    <source>
        <dbReference type="Proteomes" id="UP000006038"/>
    </source>
</evidence>
<keyword evidence="1" id="KW-0472">Membrane</keyword>